<dbReference type="RefSeq" id="WP_119367229.1">
    <property type="nucleotide sequence ID" value="NZ_JBLZIA010000004.1"/>
</dbReference>
<keyword evidence="1" id="KW-0812">Transmembrane</keyword>
<reference evidence="3 4" key="1">
    <citation type="submission" date="2018-08" db="EMBL/GenBank/DDBJ databases">
        <title>Genome of Clostridium chromiireducens C1, DSM12136.</title>
        <authorList>
            <person name="Xing M."/>
            <person name="Wei Y."/>
            <person name="Ang E.L."/>
            <person name="Zhao H."/>
            <person name="Zhang Y."/>
        </authorList>
    </citation>
    <scope>NUCLEOTIDE SEQUENCE [LARGE SCALE GENOMIC DNA]</scope>
    <source>
        <strain evidence="3 4">C1</strain>
    </source>
</reference>
<dbReference type="Proteomes" id="UP000656077">
    <property type="component" value="Unassembled WGS sequence"/>
</dbReference>
<evidence type="ECO:0000256" key="1">
    <source>
        <dbReference type="SAM" id="Phobius"/>
    </source>
</evidence>
<feature type="transmembrane region" description="Helical" evidence="1">
    <location>
        <begin position="45"/>
        <end position="69"/>
    </location>
</feature>
<evidence type="ECO:0000313" key="2">
    <source>
        <dbReference type="EMBL" id="MVX66097.1"/>
    </source>
</evidence>
<name>A0A399IPK9_9CLOT</name>
<dbReference type="EMBL" id="WSRQ01000046">
    <property type="protein sequence ID" value="MVX66097.1"/>
    <property type="molecule type" value="Genomic_DNA"/>
</dbReference>
<keyword evidence="1" id="KW-1133">Transmembrane helix</keyword>
<dbReference type="Proteomes" id="UP000265930">
    <property type="component" value="Unassembled WGS sequence"/>
</dbReference>
<reference evidence="2" key="2">
    <citation type="submission" date="2019-12" db="EMBL/GenBank/DDBJ databases">
        <title>Microbes associate with the intestines of laboratory mice.</title>
        <authorList>
            <person name="Navarre W."/>
            <person name="Wong E."/>
        </authorList>
    </citation>
    <scope>NUCLEOTIDE SEQUENCE</scope>
    <source>
        <strain evidence="2">NM79_F5</strain>
    </source>
</reference>
<accession>A0A399IPK9</accession>
<dbReference type="EMBL" id="QXDJ01000003">
    <property type="protein sequence ID" value="RII34537.1"/>
    <property type="molecule type" value="Genomic_DNA"/>
</dbReference>
<organism evidence="3 4">
    <name type="scientific">Clostridium chromiireducens</name>
    <dbReference type="NCBI Taxonomy" id="225345"/>
    <lineage>
        <taxon>Bacteria</taxon>
        <taxon>Bacillati</taxon>
        <taxon>Bacillota</taxon>
        <taxon>Clostridia</taxon>
        <taxon>Eubacteriales</taxon>
        <taxon>Clostridiaceae</taxon>
        <taxon>Clostridium</taxon>
    </lineage>
</organism>
<proteinExistence type="predicted"/>
<sequence>MLYVYLISVKLSYLSLALILVRLFMNMKRINIDNSKDKLKLLITLLIVCIVPILNIFFAISSAYVSLLMKKDSFLKLMNQ</sequence>
<protein>
    <submittedName>
        <fullName evidence="3">Uncharacterized protein</fullName>
    </submittedName>
</protein>
<evidence type="ECO:0000313" key="3">
    <source>
        <dbReference type="EMBL" id="RII34537.1"/>
    </source>
</evidence>
<evidence type="ECO:0000313" key="4">
    <source>
        <dbReference type="Proteomes" id="UP000265930"/>
    </source>
</evidence>
<dbReference type="AlphaFoldDB" id="A0A399IPK9"/>
<feature type="transmembrane region" description="Helical" evidence="1">
    <location>
        <begin position="6"/>
        <end position="25"/>
    </location>
</feature>
<gene>
    <name evidence="3" type="ORF">D2A34_15470</name>
    <name evidence="2" type="ORF">GKZ28_20670</name>
</gene>
<keyword evidence="1" id="KW-0472">Membrane</keyword>
<comment type="caution">
    <text evidence="3">The sequence shown here is derived from an EMBL/GenBank/DDBJ whole genome shotgun (WGS) entry which is preliminary data.</text>
</comment>